<gene>
    <name evidence="2" type="ORF">SAMN05216431_10317</name>
</gene>
<evidence type="ECO:0000313" key="2">
    <source>
        <dbReference type="EMBL" id="SEM46230.1"/>
    </source>
</evidence>
<evidence type="ECO:0000256" key="1">
    <source>
        <dbReference type="SAM" id="Phobius"/>
    </source>
</evidence>
<protein>
    <submittedName>
        <fullName evidence="2">Uncharacterized protein</fullName>
    </submittedName>
</protein>
<evidence type="ECO:0000313" key="3">
    <source>
        <dbReference type="Proteomes" id="UP000182089"/>
    </source>
</evidence>
<proteinExistence type="predicted"/>
<feature type="transmembrane region" description="Helical" evidence="1">
    <location>
        <begin position="38"/>
        <end position="54"/>
    </location>
</feature>
<dbReference type="EMBL" id="FOCC01000003">
    <property type="protein sequence ID" value="SEM46230.1"/>
    <property type="molecule type" value="Genomic_DNA"/>
</dbReference>
<keyword evidence="1" id="KW-0472">Membrane</keyword>
<feature type="transmembrane region" description="Helical" evidence="1">
    <location>
        <begin position="12"/>
        <end position="32"/>
    </location>
</feature>
<sequence>MQIFETIVAKFLLVMGYLFVISGFAIILIAILARDMQWISGTISVLAGVISILSNNLKRDTKSSNIFAILEIVFLAMLMASHQLI</sequence>
<dbReference type="Proteomes" id="UP000182089">
    <property type="component" value="Unassembled WGS sequence"/>
</dbReference>
<feature type="transmembrane region" description="Helical" evidence="1">
    <location>
        <begin position="66"/>
        <end position="84"/>
    </location>
</feature>
<keyword evidence="1" id="KW-0812">Transmembrane</keyword>
<name>A0ABY1AA12_9LACO</name>
<organism evidence="2 3">
    <name type="scientific">Ligilactobacillus ruminis</name>
    <dbReference type="NCBI Taxonomy" id="1623"/>
    <lineage>
        <taxon>Bacteria</taxon>
        <taxon>Bacillati</taxon>
        <taxon>Bacillota</taxon>
        <taxon>Bacilli</taxon>
        <taxon>Lactobacillales</taxon>
        <taxon>Lactobacillaceae</taxon>
        <taxon>Ligilactobacillus</taxon>
    </lineage>
</organism>
<reference evidence="2 3" key="1">
    <citation type="submission" date="2016-10" db="EMBL/GenBank/DDBJ databases">
        <authorList>
            <person name="Varghese N."/>
            <person name="Submissions S."/>
        </authorList>
    </citation>
    <scope>NUCLEOTIDE SEQUENCE [LARGE SCALE GENOMIC DNA]</scope>
    <source>
        <strain evidence="2 3">WC1T17</strain>
    </source>
</reference>
<keyword evidence="1" id="KW-1133">Transmembrane helix</keyword>
<accession>A0ABY1AA12</accession>
<comment type="caution">
    <text evidence="2">The sequence shown here is derived from an EMBL/GenBank/DDBJ whole genome shotgun (WGS) entry which is preliminary data.</text>
</comment>